<dbReference type="InterPro" id="IPR007278">
    <property type="entry name" value="DUF397"/>
</dbReference>
<evidence type="ECO:0000313" key="3">
    <source>
        <dbReference type="Proteomes" id="UP001183615"/>
    </source>
</evidence>
<dbReference type="EMBL" id="JAVREV010000031">
    <property type="protein sequence ID" value="MDT0447322.1"/>
    <property type="molecule type" value="Genomic_DNA"/>
</dbReference>
<proteinExistence type="predicted"/>
<protein>
    <submittedName>
        <fullName evidence="2">DUF397 domain-containing protein</fullName>
    </submittedName>
</protein>
<dbReference type="Pfam" id="PF04149">
    <property type="entry name" value="DUF397"/>
    <property type="match status" value="1"/>
</dbReference>
<name>A0ABU2SEM9_9ACTN</name>
<dbReference type="RefSeq" id="WP_311621434.1">
    <property type="nucleotide sequence ID" value="NZ_JAVREV010000031.1"/>
</dbReference>
<keyword evidence="3" id="KW-1185">Reference proteome</keyword>
<gene>
    <name evidence="2" type="ORF">RM779_32715</name>
</gene>
<evidence type="ECO:0000259" key="1">
    <source>
        <dbReference type="Pfam" id="PF04149"/>
    </source>
</evidence>
<feature type="domain" description="DUF397" evidence="1">
    <location>
        <begin position="15"/>
        <end position="67"/>
    </location>
</feature>
<comment type="caution">
    <text evidence="2">The sequence shown here is derived from an EMBL/GenBank/DDBJ whole genome shotgun (WGS) entry which is preliminary data.</text>
</comment>
<evidence type="ECO:0000313" key="2">
    <source>
        <dbReference type="EMBL" id="MDT0447322.1"/>
    </source>
</evidence>
<reference evidence="3" key="1">
    <citation type="submission" date="2023-07" db="EMBL/GenBank/DDBJ databases">
        <title>30 novel species of actinomycetes from the DSMZ collection.</title>
        <authorList>
            <person name="Nouioui I."/>
        </authorList>
    </citation>
    <scope>NUCLEOTIDE SEQUENCE [LARGE SCALE GENOMIC DNA]</scope>
    <source>
        <strain evidence="3">DSM 41886</strain>
    </source>
</reference>
<sequence>MNEKNDLYSAPLDGEWIKSSRSTTNGDACVRLMKITGGVAIDDSKSPHREPLRYTPTELAAFIQAAKAGEFDHLIDDTEN</sequence>
<dbReference type="Proteomes" id="UP001183615">
    <property type="component" value="Unassembled WGS sequence"/>
</dbReference>
<organism evidence="2 3">
    <name type="scientific">Streptomyces johnsoniae</name>
    <dbReference type="NCBI Taxonomy" id="3075532"/>
    <lineage>
        <taxon>Bacteria</taxon>
        <taxon>Bacillati</taxon>
        <taxon>Actinomycetota</taxon>
        <taxon>Actinomycetes</taxon>
        <taxon>Kitasatosporales</taxon>
        <taxon>Streptomycetaceae</taxon>
        <taxon>Streptomyces</taxon>
    </lineage>
</organism>
<accession>A0ABU2SEM9</accession>